<dbReference type="GO" id="GO:0003841">
    <property type="term" value="F:1-acylglycerol-3-phosphate O-acyltransferase activity"/>
    <property type="evidence" value="ECO:0007669"/>
    <property type="project" value="UniProtKB-EC"/>
</dbReference>
<dbReference type="AlphaFoldDB" id="A0A098GGH5"/>
<keyword evidence="3" id="KW-0808">Transferase</keyword>
<dbReference type="EMBL" id="LN614830">
    <property type="protein sequence ID" value="CEG60581.1"/>
    <property type="molecule type" value="Genomic_DNA"/>
</dbReference>
<evidence type="ECO:0000313" key="6">
    <source>
        <dbReference type="Proteomes" id="UP000182998"/>
    </source>
</evidence>
<accession>A0A098GGH5</accession>
<keyword evidence="1" id="KW-0812">Transmembrane</keyword>
<keyword evidence="1" id="KW-0472">Membrane</keyword>
<protein>
    <submittedName>
        <fullName evidence="4">1-acyl-sn-glycerol-3-phosphate acyltransferases</fullName>
    </submittedName>
    <submittedName>
        <fullName evidence="3">1-acylglycerol-3-phosphate O-acyltransferase</fullName>
        <ecNumber evidence="3">2.3.1.51</ecNumber>
    </submittedName>
</protein>
<dbReference type="NCBIfam" id="NF010621">
    <property type="entry name" value="PRK14014.1"/>
    <property type="match status" value="1"/>
</dbReference>
<evidence type="ECO:0000313" key="4">
    <source>
        <dbReference type="EMBL" id="SCX82271.1"/>
    </source>
</evidence>
<keyword evidence="6" id="KW-1185">Reference proteome</keyword>
<dbReference type="SMART" id="SM00563">
    <property type="entry name" value="PlsC"/>
    <property type="match status" value="1"/>
</dbReference>
<dbReference type="Pfam" id="PF01553">
    <property type="entry name" value="Acyltransferase"/>
    <property type="match status" value="1"/>
</dbReference>
<dbReference type="CDD" id="cd07990">
    <property type="entry name" value="LPLAT_LCLAT1-like"/>
    <property type="match status" value="1"/>
</dbReference>
<dbReference type="PANTHER" id="PTHR10983">
    <property type="entry name" value="1-ACYLGLYCEROL-3-PHOSPHATE ACYLTRANSFERASE-RELATED"/>
    <property type="match status" value="1"/>
</dbReference>
<dbReference type="RefSeq" id="WP_045098973.1">
    <property type="nucleotide sequence ID" value="NZ_CP020614.1"/>
</dbReference>
<feature type="transmembrane region" description="Helical" evidence="1">
    <location>
        <begin position="12"/>
        <end position="37"/>
    </location>
</feature>
<evidence type="ECO:0000256" key="1">
    <source>
        <dbReference type="SAM" id="Phobius"/>
    </source>
</evidence>
<dbReference type="Proteomes" id="UP000032414">
    <property type="component" value="Chromosome I"/>
</dbReference>
<evidence type="ECO:0000259" key="2">
    <source>
        <dbReference type="SMART" id="SM00563"/>
    </source>
</evidence>
<reference evidence="4 6" key="3">
    <citation type="submission" date="2016-10" db="EMBL/GenBank/DDBJ databases">
        <authorList>
            <person name="Varghese N."/>
            <person name="Submissions S."/>
        </authorList>
    </citation>
    <scope>NUCLEOTIDE SEQUENCE [LARGE SCALE GENOMIC DNA]</scope>
    <source>
        <strain evidence="4 6">ATCC 33218</strain>
    </source>
</reference>
<proteinExistence type="predicted"/>
<name>A0A098GGH5_LEGMI</name>
<reference evidence="5" key="2">
    <citation type="submission" date="2014-09" db="EMBL/GenBank/DDBJ databases">
        <authorList>
            <person name="Gomez-Valero L."/>
        </authorList>
    </citation>
    <scope>NUCLEOTIDE SEQUENCE [LARGE SCALE GENOMIC DNA]</scope>
    <source>
        <strain evidence="5">ATCC33218</strain>
    </source>
</reference>
<gene>
    <name evidence="3" type="ORF">LMI_1271</name>
    <name evidence="4" type="ORF">SAMN02982997_00163</name>
</gene>
<dbReference type="HOGENOM" id="CLU_054727_0_0_6"/>
<organism evidence="3 5">
    <name type="scientific">Legionella micdadei</name>
    <name type="common">Tatlockia micdadei</name>
    <dbReference type="NCBI Taxonomy" id="451"/>
    <lineage>
        <taxon>Bacteria</taxon>
        <taxon>Pseudomonadati</taxon>
        <taxon>Pseudomonadota</taxon>
        <taxon>Gammaproteobacteria</taxon>
        <taxon>Legionellales</taxon>
        <taxon>Legionellaceae</taxon>
        <taxon>Legionella</taxon>
    </lineage>
</organism>
<dbReference type="EC" id="2.3.1.51" evidence="3"/>
<dbReference type="STRING" id="451.B6N58_09170"/>
<dbReference type="OrthoDB" id="319710at2"/>
<reference evidence="3" key="1">
    <citation type="submission" date="2014-09" db="EMBL/GenBank/DDBJ databases">
        <authorList>
            <person name="GOMEZ-VALERO Laura"/>
        </authorList>
    </citation>
    <scope>NUCLEOTIDE SEQUENCE</scope>
    <source>
        <strain evidence="3">ATCC33218</strain>
    </source>
</reference>
<sequence>MSEKRKTGGQLHGLAALVILVSSTVLWFIPILFIGLLKLIPHRRWQSMCTRLVDAIATVWCDTNNAYIARTQQINWQVSGLENLNPKHWYLVIANHQSWLDIVVLQRLFNRKIPTLKFFIKSQLKWVPLLGFSWWAMGCPFMKRYSKDYLAKKPHKKGKDLQATRKAIELFKHAPATIMNFVEGTRYSHQKNKLQNSPYQHLLKPKAGGISFVISAMGQQFNSLLDVTIIYSGKQYSLWDFLCRRVEAIKVHIRQLPIPAQFTNPNLADDQETQIKFRDWLNENWLEKDSLIASLKGGLSGQTLTI</sequence>
<dbReference type="PATRIC" id="fig|451.8.peg.1720"/>
<dbReference type="KEGG" id="tmc:LMI_1271"/>
<dbReference type="InterPro" id="IPR002123">
    <property type="entry name" value="Plipid/glycerol_acylTrfase"/>
</dbReference>
<dbReference type="PANTHER" id="PTHR10983:SF16">
    <property type="entry name" value="LYSOCARDIOLIPIN ACYLTRANSFERASE 1"/>
    <property type="match status" value="1"/>
</dbReference>
<keyword evidence="1" id="KW-1133">Transmembrane helix</keyword>
<dbReference type="Proteomes" id="UP000182998">
    <property type="component" value="Unassembled WGS sequence"/>
</dbReference>
<evidence type="ECO:0000313" key="3">
    <source>
        <dbReference type="EMBL" id="CEG60581.1"/>
    </source>
</evidence>
<dbReference type="SUPFAM" id="SSF69593">
    <property type="entry name" value="Glycerol-3-phosphate (1)-acyltransferase"/>
    <property type="match status" value="1"/>
</dbReference>
<keyword evidence="3" id="KW-0012">Acyltransferase</keyword>
<evidence type="ECO:0000313" key="5">
    <source>
        <dbReference type="Proteomes" id="UP000032414"/>
    </source>
</evidence>
<feature type="domain" description="Phospholipid/glycerol acyltransferase" evidence="2">
    <location>
        <begin position="90"/>
        <end position="232"/>
    </location>
</feature>
<dbReference type="EMBL" id="FMVN01000001">
    <property type="protein sequence ID" value="SCX82271.1"/>
    <property type="molecule type" value="Genomic_DNA"/>
</dbReference>